<evidence type="ECO:0000256" key="2">
    <source>
        <dbReference type="SAM" id="SignalP"/>
    </source>
</evidence>
<dbReference type="Gene3D" id="3.40.710.10">
    <property type="entry name" value="DD-peptidase/beta-lactamase superfamily"/>
    <property type="match status" value="1"/>
</dbReference>
<keyword evidence="2" id="KW-0732">Signal</keyword>
<name>A0AAV9G3G6_9PEZI</name>
<dbReference type="InterPro" id="IPR051478">
    <property type="entry name" value="Beta-lactamase-like_AB/R"/>
</dbReference>
<comment type="caution">
    <text evidence="5">The sequence shown here is derived from an EMBL/GenBank/DDBJ whole genome shotgun (WGS) entry which is preliminary data.</text>
</comment>
<dbReference type="SUPFAM" id="SSF56601">
    <property type="entry name" value="beta-lactamase/transpeptidase-like"/>
    <property type="match status" value="1"/>
</dbReference>
<keyword evidence="6" id="KW-1185">Reference proteome</keyword>
<dbReference type="InterPro" id="IPR058664">
    <property type="entry name" value="ARB_00930-like_C"/>
</dbReference>
<evidence type="ECO:0000259" key="4">
    <source>
        <dbReference type="Pfam" id="PF26335"/>
    </source>
</evidence>
<protein>
    <submittedName>
        <fullName evidence="5">Beta-lactamase/transpeptidase-like protein</fullName>
    </submittedName>
</protein>
<proteinExistence type="inferred from homology"/>
<reference evidence="5" key="1">
    <citation type="journal article" date="2023" name="Mol. Phylogenet. Evol.">
        <title>Genome-scale phylogeny and comparative genomics of the fungal order Sordariales.</title>
        <authorList>
            <person name="Hensen N."/>
            <person name="Bonometti L."/>
            <person name="Westerberg I."/>
            <person name="Brannstrom I.O."/>
            <person name="Guillou S."/>
            <person name="Cros-Aarteil S."/>
            <person name="Calhoun S."/>
            <person name="Haridas S."/>
            <person name="Kuo A."/>
            <person name="Mondo S."/>
            <person name="Pangilinan J."/>
            <person name="Riley R."/>
            <person name="LaButti K."/>
            <person name="Andreopoulos B."/>
            <person name="Lipzen A."/>
            <person name="Chen C."/>
            <person name="Yan M."/>
            <person name="Daum C."/>
            <person name="Ng V."/>
            <person name="Clum A."/>
            <person name="Steindorff A."/>
            <person name="Ohm R.A."/>
            <person name="Martin F."/>
            <person name="Silar P."/>
            <person name="Natvig D.O."/>
            <person name="Lalanne C."/>
            <person name="Gautier V."/>
            <person name="Ament-Velasquez S.L."/>
            <person name="Kruys A."/>
            <person name="Hutchinson M.I."/>
            <person name="Powell A.J."/>
            <person name="Barry K."/>
            <person name="Miller A.N."/>
            <person name="Grigoriev I.V."/>
            <person name="Debuchy R."/>
            <person name="Gladieux P."/>
            <person name="Hiltunen Thoren M."/>
            <person name="Johannesson H."/>
        </authorList>
    </citation>
    <scope>NUCLEOTIDE SEQUENCE</scope>
    <source>
        <strain evidence="5">PSN243</strain>
    </source>
</reference>
<evidence type="ECO:0000256" key="1">
    <source>
        <dbReference type="ARBA" id="ARBA00038473"/>
    </source>
</evidence>
<evidence type="ECO:0000313" key="6">
    <source>
        <dbReference type="Proteomes" id="UP001321760"/>
    </source>
</evidence>
<feature type="domain" description="Beta-lactamase-like ARB-00930-like C-terminal" evidence="4">
    <location>
        <begin position="427"/>
        <end position="592"/>
    </location>
</feature>
<dbReference type="Pfam" id="PF00144">
    <property type="entry name" value="Beta-lactamase"/>
    <property type="match status" value="1"/>
</dbReference>
<dbReference type="InterPro" id="IPR012338">
    <property type="entry name" value="Beta-lactam/transpept-like"/>
</dbReference>
<dbReference type="EMBL" id="MU866000">
    <property type="protein sequence ID" value="KAK4443048.1"/>
    <property type="molecule type" value="Genomic_DNA"/>
</dbReference>
<sequence>MIHIPRFLAILPAAVLALECHPEGPLVPRPHDLRSSDAFQAVLQNLTSILDSSFDGKIQAGFDTQNTSISIGIVSFSQPEPDVPVWEYHRLSAENVNGTRELSRHSQYLIGSVSKAITDAIFLQSGMSGDDPVTKYLPSLDDERSFISWNNITLKALAGQVSGIVPNYGFSEYYYLKEYFETLGFPRINDSSYPECGVIGLSNGQCSKEQLLEGMLLSRPITEPETRPVYSNVAYTLLMYAVEAHTGKNYTELVRDLSESLGMVSTRPSPGDDSVAVIPPLDSTWGSDYGEHAPGGGLVSTLADLSSFMHAILSRSPALATPTRIRSWLKPHAFSGSPTSSVGAPWEIYRPPPELIFPNYNATDNTGGHTVTIISKDGAAYRYHARIALLDEYGAGISILTAGDQGALPIVLDAIYSMVIPALDDVAREEAAGQYVGTFATLAESSAGGAAANATFVLDGLSLKLVGLGRDGNDMLAALSAIWQVTAGGFLPPELGTITRGYRLYPSDVQRDAVLEDGRHVIEEDWRLEWGAELTGMETGLPGKGISNGDCRSWAVTDWIYYGQESLDRVVFVKNASTGGVIGLHVPFLRAGIMIRHDS</sequence>
<reference evidence="5" key="2">
    <citation type="submission" date="2023-05" db="EMBL/GenBank/DDBJ databases">
        <authorList>
            <consortium name="Lawrence Berkeley National Laboratory"/>
            <person name="Steindorff A."/>
            <person name="Hensen N."/>
            <person name="Bonometti L."/>
            <person name="Westerberg I."/>
            <person name="Brannstrom I.O."/>
            <person name="Guillou S."/>
            <person name="Cros-Aarteil S."/>
            <person name="Calhoun S."/>
            <person name="Haridas S."/>
            <person name="Kuo A."/>
            <person name="Mondo S."/>
            <person name="Pangilinan J."/>
            <person name="Riley R."/>
            <person name="Labutti K."/>
            <person name="Andreopoulos B."/>
            <person name="Lipzen A."/>
            <person name="Chen C."/>
            <person name="Yanf M."/>
            <person name="Daum C."/>
            <person name="Ng V."/>
            <person name="Clum A."/>
            <person name="Ohm R."/>
            <person name="Martin F."/>
            <person name="Silar P."/>
            <person name="Natvig D."/>
            <person name="Lalanne C."/>
            <person name="Gautier V."/>
            <person name="Ament-Velasquez S.L."/>
            <person name="Kruys A."/>
            <person name="Hutchinson M.I."/>
            <person name="Powell A.J."/>
            <person name="Barry K."/>
            <person name="Miller A.N."/>
            <person name="Grigoriev I.V."/>
            <person name="Debuchy R."/>
            <person name="Gladieux P."/>
            <person name="Thoren M.H."/>
            <person name="Johannesson H."/>
        </authorList>
    </citation>
    <scope>NUCLEOTIDE SEQUENCE</scope>
    <source>
        <strain evidence="5">PSN243</strain>
    </source>
</reference>
<dbReference type="Proteomes" id="UP001321760">
    <property type="component" value="Unassembled WGS sequence"/>
</dbReference>
<evidence type="ECO:0000313" key="5">
    <source>
        <dbReference type="EMBL" id="KAK4443048.1"/>
    </source>
</evidence>
<dbReference type="AlphaFoldDB" id="A0AAV9G3G6"/>
<dbReference type="Pfam" id="PF26335">
    <property type="entry name" value="ARB_00930_C"/>
    <property type="match status" value="1"/>
</dbReference>
<dbReference type="PANTHER" id="PTHR22935:SF95">
    <property type="entry name" value="BETA-LACTAMASE-LIKE 1-RELATED"/>
    <property type="match status" value="1"/>
</dbReference>
<feature type="chain" id="PRO_5043653575" evidence="2">
    <location>
        <begin position="18"/>
        <end position="599"/>
    </location>
</feature>
<accession>A0AAV9G3G6</accession>
<dbReference type="PANTHER" id="PTHR22935">
    <property type="entry name" value="PENICILLIN-BINDING PROTEIN"/>
    <property type="match status" value="1"/>
</dbReference>
<gene>
    <name evidence="5" type="ORF">QBC34DRAFT_362581</name>
</gene>
<dbReference type="InterPro" id="IPR001466">
    <property type="entry name" value="Beta-lactam-related"/>
</dbReference>
<evidence type="ECO:0000259" key="3">
    <source>
        <dbReference type="Pfam" id="PF00144"/>
    </source>
</evidence>
<feature type="signal peptide" evidence="2">
    <location>
        <begin position="1"/>
        <end position="17"/>
    </location>
</feature>
<comment type="similarity">
    <text evidence="1">Belongs to the beta-lactamase family.</text>
</comment>
<feature type="domain" description="Beta-lactamase-related" evidence="3">
    <location>
        <begin position="94"/>
        <end position="406"/>
    </location>
</feature>
<organism evidence="5 6">
    <name type="scientific">Podospora aff. communis PSN243</name>
    <dbReference type="NCBI Taxonomy" id="3040156"/>
    <lineage>
        <taxon>Eukaryota</taxon>
        <taxon>Fungi</taxon>
        <taxon>Dikarya</taxon>
        <taxon>Ascomycota</taxon>
        <taxon>Pezizomycotina</taxon>
        <taxon>Sordariomycetes</taxon>
        <taxon>Sordariomycetidae</taxon>
        <taxon>Sordariales</taxon>
        <taxon>Podosporaceae</taxon>
        <taxon>Podospora</taxon>
    </lineage>
</organism>